<organism evidence="1 2">
    <name type="scientific">Tepidimicrobium xylanilyticum</name>
    <dbReference type="NCBI Taxonomy" id="1123352"/>
    <lineage>
        <taxon>Bacteria</taxon>
        <taxon>Bacillati</taxon>
        <taxon>Bacillota</taxon>
        <taxon>Tissierellia</taxon>
        <taxon>Tissierellales</taxon>
        <taxon>Tepidimicrobiaceae</taxon>
        <taxon>Tepidimicrobium</taxon>
    </lineage>
</organism>
<accession>A0A1H3C160</accession>
<dbReference type="EMBL" id="FNNG01000011">
    <property type="protein sequence ID" value="SDX47771.1"/>
    <property type="molecule type" value="Genomic_DNA"/>
</dbReference>
<protein>
    <submittedName>
        <fullName evidence="1">Uncharacterized protein</fullName>
    </submittedName>
</protein>
<dbReference type="AlphaFoldDB" id="A0A1H3C160"/>
<dbReference type="Proteomes" id="UP000198828">
    <property type="component" value="Unassembled WGS sequence"/>
</dbReference>
<sequence>MTLFKSSGMALVIPNLNADGLILLTFYNKTIQKRLIKYLTEIEAKNRRILAKILCTVRLNIKEECHD</sequence>
<reference evidence="1 2" key="1">
    <citation type="submission" date="2016-10" db="EMBL/GenBank/DDBJ databases">
        <authorList>
            <person name="de Groot N.N."/>
        </authorList>
    </citation>
    <scope>NUCLEOTIDE SEQUENCE [LARGE SCALE GENOMIC DNA]</scope>
    <source>
        <strain evidence="1 2">DSM 23310</strain>
    </source>
</reference>
<keyword evidence="2" id="KW-1185">Reference proteome</keyword>
<name>A0A1H3C160_9FIRM</name>
<dbReference type="RefSeq" id="WP_093753972.1">
    <property type="nucleotide sequence ID" value="NZ_BSYN01000006.1"/>
</dbReference>
<evidence type="ECO:0000313" key="2">
    <source>
        <dbReference type="Proteomes" id="UP000198828"/>
    </source>
</evidence>
<proteinExistence type="predicted"/>
<evidence type="ECO:0000313" key="1">
    <source>
        <dbReference type="EMBL" id="SDX47771.1"/>
    </source>
</evidence>
<gene>
    <name evidence="1" type="ORF">SAMN05660923_02383</name>
</gene>